<comment type="caution">
    <text evidence="1">The sequence shown here is derived from an EMBL/GenBank/DDBJ whole genome shotgun (WGS) entry which is preliminary data.</text>
</comment>
<name>A0A2A2GJV3_9RHOB</name>
<gene>
    <name evidence="1" type="ORF">CK240_07500</name>
</gene>
<protein>
    <submittedName>
        <fullName evidence="1">Uncharacterized protein</fullName>
    </submittedName>
</protein>
<proteinExistence type="predicted"/>
<sequence length="103" mass="11388">MACSLVMGLSAQGTPLCQGGVHLMGEGTMPDLAMERAHLALAERDVIEGEDRVFRQEELMALMRSQGQNTAEAEALLRVLRETLLVWKAHRDQILRTIASLET</sequence>
<evidence type="ECO:0000313" key="1">
    <source>
        <dbReference type="EMBL" id="PAU97791.1"/>
    </source>
</evidence>
<accession>A0A2A2GJV3</accession>
<evidence type="ECO:0000313" key="2">
    <source>
        <dbReference type="Proteomes" id="UP000218023"/>
    </source>
</evidence>
<keyword evidence="2" id="KW-1185">Reference proteome</keyword>
<reference evidence="1 2" key="1">
    <citation type="submission" date="2017-09" db="EMBL/GenBank/DDBJ databases">
        <title>Paracoccus alkalisoli sp. nov., isolated from saline alkaline soil.</title>
        <authorList>
            <person name="Dong X."/>
            <person name="Zhang G."/>
        </authorList>
    </citation>
    <scope>NUCLEOTIDE SEQUENCE [LARGE SCALE GENOMIC DNA]</scope>
    <source>
        <strain evidence="1 2">WN007</strain>
    </source>
</reference>
<dbReference type="Proteomes" id="UP000218023">
    <property type="component" value="Unassembled WGS sequence"/>
</dbReference>
<organism evidence="1 2">
    <name type="scientific">Paracoccus salipaludis</name>
    <dbReference type="NCBI Taxonomy" id="2032623"/>
    <lineage>
        <taxon>Bacteria</taxon>
        <taxon>Pseudomonadati</taxon>
        <taxon>Pseudomonadota</taxon>
        <taxon>Alphaproteobacteria</taxon>
        <taxon>Rhodobacterales</taxon>
        <taxon>Paracoccaceae</taxon>
        <taxon>Paracoccus</taxon>
    </lineage>
</organism>
<dbReference type="EMBL" id="NSJZ01000004">
    <property type="protein sequence ID" value="PAU97791.1"/>
    <property type="molecule type" value="Genomic_DNA"/>
</dbReference>
<dbReference type="AlphaFoldDB" id="A0A2A2GJV3"/>